<dbReference type="AlphaFoldDB" id="A0AAD9Z910"/>
<keyword evidence="2" id="KW-1185">Reference proteome</keyword>
<proteinExistence type="predicted"/>
<evidence type="ECO:0000313" key="2">
    <source>
        <dbReference type="Proteomes" id="UP001281410"/>
    </source>
</evidence>
<accession>A0AAD9Z910</accession>
<evidence type="ECO:0000313" key="1">
    <source>
        <dbReference type="EMBL" id="KAK3173834.1"/>
    </source>
</evidence>
<organism evidence="1 2">
    <name type="scientific">Dipteronia sinensis</name>
    <dbReference type="NCBI Taxonomy" id="43782"/>
    <lineage>
        <taxon>Eukaryota</taxon>
        <taxon>Viridiplantae</taxon>
        <taxon>Streptophyta</taxon>
        <taxon>Embryophyta</taxon>
        <taxon>Tracheophyta</taxon>
        <taxon>Spermatophyta</taxon>
        <taxon>Magnoliopsida</taxon>
        <taxon>eudicotyledons</taxon>
        <taxon>Gunneridae</taxon>
        <taxon>Pentapetalae</taxon>
        <taxon>rosids</taxon>
        <taxon>malvids</taxon>
        <taxon>Sapindales</taxon>
        <taxon>Sapindaceae</taxon>
        <taxon>Hippocastanoideae</taxon>
        <taxon>Acereae</taxon>
        <taxon>Dipteronia</taxon>
    </lineage>
</organism>
<reference evidence="1" key="1">
    <citation type="journal article" date="2023" name="Plant J.">
        <title>Genome sequences and population genomics provide insights into the demographic history, inbreeding, and mutation load of two 'living fossil' tree species of Dipteronia.</title>
        <authorList>
            <person name="Feng Y."/>
            <person name="Comes H.P."/>
            <person name="Chen J."/>
            <person name="Zhu S."/>
            <person name="Lu R."/>
            <person name="Zhang X."/>
            <person name="Li P."/>
            <person name="Qiu J."/>
            <person name="Olsen K.M."/>
            <person name="Qiu Y."/>
        </authorList>
    </citation>
    <scope>NUCLEOTIDE SEQUENCE</scope>
    <source>
        <strain evidence="1">NBL</strain>
    </source>
</reference>
<gene>
    <name evidence="1" type="ORF">Dsin_032879</name>
</gene>
<dbReference type="EMBL" id="JANJYJ010000635">
    <property type="protein sequence ID" value="KAK3173834.1"/>
    <property type="molecule type" value="Genomic_DNA"/>
</dbReference>
<protein>
    <submittedName>
        <fullName evidence="1">Uncharacterized protein</fullName>
    </submittedName>
</protein>
<dbReference type="Proteomes" id="UP001281410">
    <property type="component" value="Unassembled WGS sequence"/>
</dbReference>
<name>A0AAD9Z910_9ROSI</name>
<sequence>MHGEFSASVRHGKNGPLTRFLHLISVFQGANIYRFLKSNPHEDLMRLSLMKNGWLLHGS</sequence>
<comment type="caution">
    <text evidence="1">The sequence shown here is derived from an EMBL/GenBank/DDBJ whole genome shotgun (WGS) entry which is preliminary data.</text>
</comment>